<proteinExistence type="predicted"/>
<reference evidence="1 2" key="1">
    <citation type="submission" date="2020-01" db="EMBL/GenBank/DDBJ databases">
        <title>Genomic analysis of Aminipila sp. CBA3637.</title>
        <authorList>
            <person name="Kim Y.B."/>
            <person name="Roh S.W."/>
        </authorList>
    </citation>
    <scope>NUCLEOTIDE SEQUENCE [LARGE SCALE GENOMIC DNA]</scope>
    <source>
        <strain evidence="1 2">CBA3637</strain>
    </source>
</reference>
<accession>A0A6P1MFP6</accession>
<dbReference type="Proteomes" id="UP000463883">
    <property type="component" value="Chromosome"/>
</dbReference>
<organism evidence="1 2">
    <name type="scientific">Aminipila terrae</name>
    <dbReference type="NCBI Taxonomy" id="2697030"/>
    <lineage>
        <taxon>Bacteria</taxon>
        <taxon>Bacillati</taxon>
        <taxon>Bacillota</taxon>
        <taxon>Clostridia</taxon>
        <taxon>Peptostreptococcales</taxon>
        <taxon>Anaerovoracaceae</taxon>
        <taxon>Aminipila</taxon>
    </lineage>
</organism>
<dbReference type="KEGG" id="amic:Ami3637_15060"/>
<name>A0A6P1MFP6_9FIRM</name>
<dbReference type="RefSeq" id="WP_162363285.1">
    <property type="nucleotide sequence ID" value="NZ_CP047591.1"/>
</dbReference>
<sequence>MQIKWEKIKVIVLIACILLALFGIYQLISRLSFVGDRNFTLGGGYTCDKMPFDTMSFEIDGSNKFTYYYGNEQLVDNGTFTKVSDGVYSLNSSTFFKDEKLKCYKKYPSESGFKVKINGVECKFVQQTSEPVYINKNTE</sequence>
<dbReference type="AlphaFoldDB" id="A0A6P1MFP6"/>
<protein>
    <submittedName>
        <fullName evidence="1">Uncharacterized protein</fullName>
    </submittedName>
</protein>
<gene>
    <name evidence="1" type="ORF">Ami3637_15060</name>
</gene>
<evidence type="ECO:0000313" key="1">
    <source>
        <dbReference type="EMBL" id="QHI73520.1"/>
    </source>
</evidence>
<keyword evidence="2" id="KW-1185">Reference proteome</keyword>
<evidence type="ECO:0000313" key="2">
    <source>
        <dbReference type="Proteomes" id="UP000463883"/>
    </source>
</evidence>
<dbReference type="EMBL" id="CP047591">
    <property type="protein sequence ID" value="QHI73520.1"/>
    <property type="molecule type" value="Genomic_DNA"/>
</dbReference>